<gene>
    <name evidence="1" type="ORF">UFOVP121_80</name>
    <name evidence="2" type="ORF">UFOVP277_85</name>
</gene>
<protein>
    <submittedName>
        <fullName evidence="1">Uncharacterized protein</fullName>
    </submittedName>
</protein>
<accession>A0A6J5LD98</accession>
<reference evidence="1" key="1">
    <citation type="submission" date="2020-04" db="EMBL/GenBank/DDBJ databases">
        <authorList>
            <person name="Chiriac C."/>
            <person name="Salcher M."/>
            <person name="Ghai R."/>
            <person name="Kavagutti S V."/>
        </authorList>
    </citation>
    <scope>NUCLEOTIDE SEQUENCE</scope>
</reference>
<dbReference type="EMBL" id="LR796243">
    <property type="protein sequence ID" value="CAB4131323.1"/>
    <property type="molecule type" value="Genomic_DNA"/>
</dbReference>
<evidence type="ECO:0000313" key="1">
    <source>
        <dbReference type="EMBL" id="CAB4131323.1"/>
    </source>
</evidence>
<name>A0A6J5LD98_9CAUD</name>
<evidence type="ECO:0000313" key="2">
    <source>
        <dbReference type="EMBL" id="CAB4135124.1"/>
    </source>
</evidence>
<dbReference type="EMBL" id="LR796293">
    <property type="protein sequence ID" value="CAB4135124.1"/>
    <property type="molecule type" value="Genomic_DNA"/>
</dbReference>
<organism evidence="1">
    <name type="scientific">uncultured Caudovirales phage</name>
    <dbReference type="NCBI Taxonomy" id="2100421"/>
    <lineage>
        <taxon>Viruses</taxon>
        <taxon>Duplodnaviria</taxon>
        <taxon>Heunggongvirae</taxon>
        <taxon>Uroviricota</taxon>
        <taxon>Caudoviricetes</taxon>
        <taxon>Peduoviridae</taxon>
        <taxon>Maltschvirus</taxon>
        <taxon>Maltschvirus maltsch</taxon>
    </lineage>
</organism>
<proteinExistence type="predicted"/>
<sequence>MSKEAMKLALENGKRVRNAEGGTRYQPDLEKKVITALREALGDDEENV</sequence>